<dbReference type="AlphaFoldDB" id="A0AA40CUQ8"/>
<feature type="region of interest" description="Disordered" evidence="5">
    <location>
        <begin position="483"/>
        <end position="513"/>
    </location>
</feature>
<comment type="subcellular location">
    <subcellularLocation>
        <location evidence="1">Membrane</location>
        <topology evidence="1">Multi-pass membrane protein</topology>
    </subcellularLocation>
</comment>
<dbReference type="GO" id="GO:0016020">
    <property type="term" value="C:membrane"/>
    <property type="evidence" value="ECO:0007669"/>
    <property type="project" value="UniProtKB-SubCell"/>
</dbReference>
<dbReference type="InterPro" id="IPR036259">
    <property type="entry name" value="MFS_trans_sf"/>
</dbReference>
<evidence type="ECO:0000313" key="8">
    <source>
        <dbReference type="Proteomes" id="UP001174936"/>
    </source>
</evidence>
<dbReference type="PANTHER" id="PTHR23507:SF1">
    <property type="entry name" value="FI18259P1-RELATED"/>
    <property type="match status" value="1"/>
</dbReference>
<dbReference type="Gene3D" id="1.20.1250.20">
    <property type="entry name" value="MFS general substrate transporter like domains"/>
    <property type="match status" value="1"/>
</dbReference>
<evidence type="ECO:0000313" key="7">
    <source>
        <dbReference type="EMBL" id="KAK0649804.1"/>
    </source>
</evidence>
<name>A0AA40CUQ8_9PEZI</name>
<feature type="transmembrane region" description="Helical" evidence="6">
    <location>
        <begin position="131"/>
        <end position="152"/>
    </location>
</feature>
<evidence type="ECO:0000256" key="2">
    <source>
        <dbReference type="ARBA" id="ARBA00022692"/>
    </source>
</evidence>
<feature type="transmembrane region" description="Helical" evidence="6">
    <location>
        <begin position="321"/>
        <end position="345"/>
    </location>
</feature>
<feature type="transmembrane region" description="Helical" evidence="6">
    <location>
        <begin position="452"/>
        <end position="473"/>
    </location>
</feature>
<evidence type="ECO:0000256" key="3">
    <source>
        <dbReference type="ARBA" id="ARBA00022989"/>
    </source>
</evidence>
<dbReference type="Pfam" id="PF07690">
    <property type="entry name" value="MFS_1"/>
    <property type="match status" value="1"/>
</dbReference>
<dbReference type="EMBL" id="JAULSV010000003">
    <property type="protein sequence ID" value="KAK0649804.1"/>
    <property type="molecule type" value="Genomic_DNA"/>
</dbReference>
<keyword evidence="3 6" id="KW-1133">Transmembrane helix</keyword>
<keyword evidence="4 6" id="KW-0472">Membrane</keyword>
<dbReference type="GO" id="GO:0022857">
    <property type="term" value="F:transmembrane transporter activity"/>
    <property type="evidence" value="ECO:0007669"/>
    <property type="project" value="InterPro"/>
</dbReference>
<organism evidence="7 8">
    <name type="scientific">Cercophora newfieldiana</name>
    <dbReference type="NCBI Taxonomy" id="92897"/>
    <lineage>
        <taxon>Eukaryota</taxon>
        <taxon>Fungi</taxon>
        <taxon>Dikarya</taxon>
        <taxon>Ascomycota</taxon>
        <taxon>Pezizomycotina</taxon>
        <taxon>Sordariomycetes</taxon>
        <taxon>Sordariomycetidae</taxon>
        <taxon>Sordariales</taxon>
        <taxon>Lasiosphaeriaceae</taxon>
        <taxon>Cercophora</taxon>
    </lineage>
</organism>
<gene>
    <name evidence="7" type="ORF">B0T16DRAFT_410730</name>
</gene>
<accession>A0AA40CUQ8</accession>
<feature type="transmembrane region" description="Helical" evidence="6">
    <location>
        <begin position="225"/>
        <end position="245"/>
    </location>
</feature>
<keyword evidence="8" id="KW-1185">Reference proteome</keyword>
<evidence type="ECO:0000256" key="1">
    <source>
        <dbReference type="ARBA" id="ARBA00004141"/>
    </source>
</evidence>
<sequence>MDEFPTHRDSESRQQRRRTATSPTVSRSDAHLARTAIICATIYFLHEFSDYVVMAPRLRLFELGFCREYYRVHDPSKIGDDGSVDEALCKHKAIQALVVNYRGWQLALNAIPGILSIPLSYRSNKYGRKRYMALALVGNVLYLAWTHLALYMHTIVPTSAVISASAFLLIGGGPAVVDTMASSIMSDVSTQSQLTTRFSWILGSFFLAEMLGPAVSAPLQSWSPWAPAFVAISALICAGLLLYTFPETIHAARRSKTRRLGDEDAETGEEPTWKSLKPAQWRQLLLPLSVFLVSPLRNTVVEITTQYVSKKFGIKLSSSAFLTSLIGIYSFIFYIGILPPLRAFWEKRSGTPSVKIDHSLTKFNLGANSIGALLIGASPSILCLAMAALVFTTGTGVRVTWLPVLIACVDVSSVATLCAAASVIEYFGVLAFSPLLALATSTGFGFEGTLTGLPFFSVSVLYLAGLTVVTLFPPRPLSLAATRQSDSIGGSSSTPDSDDDVVTASGRAALLEG</sequence>
<reference evidence="7" key="1">
    <citation type="submission" date="2023-06" db="EMBL/GenBank/DDBJ databases">
        <title>Genome-scale phylogeny and comparative genomics of the fungal order Sordariales.</title>
        <authorList>
            <consortium name="Lawrence Berkeley National Laboratory"/>
            <person name="Hensen N."/>
            <person name="Bonometti L."/>
            <person name="Westerberg I."/>
            <person name="Brannstrom I.O."/>
            <person name="Guillou S."/>
            <person name="Cros-Aarteil S."/>
            <person name="Calhoun S."/>
            <person name="Haridas S."/>
            <person name="Kuo A."/>
            <person name="Mondo S."/>
            <person name="Pangilinan J."/>
            <person name="Riley R."/>
            <person name="Labutti K."/>
            <person name="Andreopoulos B."/>
            <person name="Lipzen A."/>
            <person name="Chen C."/>
            <person name="Yanf M."/>
            <person name="Daum C."/>
            <person name="Ng V."/>
            <person name="Clum A."/>
            <person name="Steindorff A."/>
            <person name="Ohm R."/>
            <person name="Martin F."/>
            <person name="Silar P."/>
            <person name="Natvig D."/>
            <person name="Lalanne C."/>
            <person name="Gautier V."/>
            <person name="Ament-Velasquez S.L."/>
            <person name="Kruys A."/>
            <person name="Hutchinson M.I."/>
            <person name="Powell A.J."/>
            <person name="Barry K."/>
            <person name="Miller A.N."/>
            <person name="Grigoriev I.V."/>
            <person name="Debuchy R."/>
            <person name="Gladieux P."/>
            <person name="Thoren M.H."/>
            <person name="Johannesson H."/>
        </authorList>
    </citation>
    <scope>NUCLEOTIDE SEQUENCE</scope>
    <source>
        <strain evidence="7">SMH2532-1</strain>
    </source>
</reference>
<keyword evidence="2 6" id="KW-0812">Transmembrane</keyword>
<feature type="transmembrane region" description="Helical" evidence="6">
    <location>
        <begin position="365"/>
        <end position="389"/>
    </location>
</feature>
<protein>
    <submittedName>
        <fullName evidence="7">Major facilitator superfamily domain-containing protein</fullName>
    </submittedName>
</protein>
<dbReference type="Proteomes" id="UP001174936">
    <property type="component" value="Unassembled WGS sequence"/>
</dbReference>
<feature type="compositionally biased region" description="Low complexity" evidence="5">
    <location>
        <begin position="485"/>
        <end position="495"/>
    </location>
</feature>
<comment type="caution">
    <text evidence="7">The sequence shown here is derived from an EMBL/GenBank/DDBJ whole genome shotgun (WGS) entry which is preliminary data.</text>
</comment>
<dbReference type="SUPFAM" id="SSF103473">
    <property type="entry name" value="MFS general substrate transporter"/>
    <property type="match status" value="1"/>
</dbReference>
<feature type="region of interest" description="Disordered" evidence="5">
    <location>
        <begin position="1"/>
        <end position="26"/>
    </location>
</feature>
<evidence type="ECO:0000256" key="6">
    <source>
        <dbReference type="SAM" id="Phobius"/>
    </source>
</evidence>
<feature type="transmembrane region" description="Helical" evidence="6">
    <location>
        <begin position="158"/>
        <end position="177"/>
    </location>
</feature>
<proteinExistence type="predicted"/>
<dbReference type="InterPro" id="IPR011701">
    <property type="entry name" value="MFS"/>
</dbReference>
<feature type="transmembrane region" description="Helical" evidence="6">
    <location>
        <begin position="198"/>
        <end position="219"/>
    </location>
</feature>
<evidence type="ECO:0000256" key="4">
    <source>
        <dbReference type="ARBA" id="ARBA00023136"/>
    </source>
</evidence>
<dbReference type="PANTHER" id="PTHR23507">
    <property type="entry name" value="ZGC:174356"/>
    <property type="match status" value="1"/>
</dbReference>
<evidence type="ECO:0000256" key="5">
    <source>
        <dbReference type="SAM" id="MobiDB-lite"/>
    </source>
</evidence>
<feature type="compositionally biased region" description="Basic and acidic residues" evidence="5">
    <location>
        <begin position="1"/>
        <end position="14"/>
    </location>
</feature>